<organism evidence="2 3">
    <name type="scientific">Microbulbifer spongiae</name>
    <dbReference type="NCBI Taxonomy" id="2944933"/>
    <lineage>
        <taxon>Bacteria</taxon>
        <taxon>Pseudomonadati</taxon>
        <taxon>Pseudomonadota</taxon>
        <taxon>Gammaproteobacteria</taxon>
        <taxon>Cellvibrionales</taxon>
        <taxon>Microbulbiferaceae</taxon>
        <taxon>Microbulbifer</taxon>
    </lineage>
</organism>
<dbReference type="EMBL" id="CP098023">
    <property type="protein sequence ID" value="WKD48926.1"/>
    <property type="molecule type" value="Genomic_DNA"/>
</dbReference>
<sequence>MRKTIICTLLACMASPALAVSTTRDYFTNQCLNAGHNWATNVVISNVFPTQMAKTLYFGDKRGRFFQIGRLNPNDDIVVGSEYNTIIANYLKATVYNSVALAQPVSLCVDASTSPNTVLGIYTEAQ</sequence>
<keyword evidence="3" id="KW-1185">Reference proteome</keyword>
<dbReference type="Proteomes" id="UP001321520">
    <property type="component" value="Chromosome"/>
</dbReference>
<evidence type="ECO:0000256" key="1">
    <source>
        <dbReference type="SAM" id="SignalP"/>
    </source>
</evidence>
<evidence type="ECO:0000313" key="2">
    <source>
        <dbReference type="EMBL" id="WKD48926.1"/>
    </source>
</evidence>
<name>A0ABY9E9A4_9GAMM</name>
<proteinExistence type="predicted"/>
<dbReference type="RefSeq" id="WP_301414712.1">
    <property type="nucleotide sequence ID" value="NZ_CP098023.1"/>
</dbReference>
<feature type="chain" id="PRO_5047470681" evidence="1">
    <location>
        <begin position="20"/>
        <end position="126"/>
    </location>
</feature>
<keyword evidence="1" id="KW-0732">Signal</keyword>
<accession>A0ABY9E9A4</accession>
<gene>
    <name evidence="2" type="ORF">M8T91_13620</name>
</gene>
<protein>
    <submittedName>
        <fullName evidence="2">Uncharacterized protein</fullName>
    </submittedName>
</protein>
<feature type="signal peptide" evidence="1">
    <location>
        <begin position="1"/>
        <end position="19"/>
    </location>
</feature>
<evidence type="ECO:0000313" key="3">
    <source>
        <dbReference type="Proteomes" id="UP001321520"/>
    </source>
</evidence>
<reference evidence="2 3" key="1">
    <citation type="submission" date="2022-05" db="EMBL/GenBank/DDBJ databases">
        <title>Microbulbifer sp. nov., isolated from sponge.</title>
        <authorList>
            <person name="Gao L."/>
        </authorList>
    </citation>
    <scope>NUCLEOTIDE SEQUENCE [LARGE SCALE GENOMIC DNA]</scope>
    <source>
        <strain evidence="2 3">MI-G</strain>
    </source>
</reference>